<gene>
    <name evidence="3" type="ORF">SAMN05192576_2082</name>
</gene>
<sequence length="519" mass="55755">MELHENLYQLGISFGRDVFDDADGLRAALDDFLDEGAASTGDINLLVDAVRLGSFRWMVSTIESGAEPARAIESAGDLLARDRGSADVAGSRWACAVLGFAVGKVTDTDVRRYRTQGPPPPPQAQPASTSPAPPPMSPTMVPPPAAPQSASAPGTQLAGQPAPAFSAPPPAGPAYSQPQPPVWSSQPTPPPPAKKKKGLLPLLIGVGIGLVILAVVFGVLKLTGDDDKDPGAEPDDPKSGETTEVTEDPLDLDFIAINERYSALGTRVTTGQSECLEGELLSGQTESLDCTFPQGTLNLTTYDTLEELEAARLREVNTEIGGRYAKAASGVVFSFAPEGATPTLYWDNDSALQSGLYEASSATVEVGALASVFQSVGSQVQYPEGLTDPDLTDFADLWVRPNQCDRIQTLARGELEESLCKARKQIQVYVGKFENKAAMIAYRQTRLRDSRRDGLILNPPDWTYGDGPVEGRLADSYAEGDRVLRYWDLNACLCYMEAYYPTNDLQALTDWWVDPRPQG</sequence>
<dbReference type="RefSeq" id="WP_170254334.1">
    <property type="nucleotide sequence ID" value="NZ_BKAE01000011.1"/>
</dbReference>
<accession>A0A1H0AMX4</accession>
<keyword evidence="2" id="KW-1133">Transmembrane helix</keyword>
<dbReference type="AlphaFoldDB" id="A0A1H0AMX4"/>
<feature type="compositionally biased region" description="Pro residues" evidence="1">
    <location>
        <begin position="131"/>
        <end position="146"/>
    </location>
</feature>
<reference evidence="3 4" key="1">
    <citation type="submission" date="2016-10" db="EMBL/GenBank/DDBJ databases">
        <authorList>
            <person name="de Groot N.N."/>
        </authorList>
    </citation>
    <scope>NUCLEOTIDE SEQUENCE [LARGE SCALE GENOMIC DNA]</scope>
    <source>
        <strain evidence="3 4">CGMCC 1.11147</strain>
    </source>
</reference>
<feature type="transmembrane region" description="Helical" evidence="2">
    <location>
        <begin position="199"/>
        <end position="220"/>
    </location>
</feature>
<feature type="compositionally biased region" description="Basic and acidic residues" evidence="1">
    <location>
        <begin position="223"/>
        <end position="241"/>
    </location>
</feature>
<feature type="region of interest" description="Disordered" evidence="1">
    <location>
        <begin position="223"/>
        <end position="247"/>
    </location>
</feature>
<dbReference type="STRING" id="1005944.SAMN05192576_2082"/>
<feature type="compositionally biased region" description="Low complexity" evidence="1">
    <location>
        <begin position="173"/>
        <end position="186"/>
    </location>
</feature>
<keyword evidence="2" id="KW-0812">Transmembrane</keyword>
<name>A0A1H0AMX4_9ACTN</name>
<feature type="compositionally biased region" description="Low complexity" evidence="1">
    <location>
        <begin position="147"/>
        <end position="165"/>
    </location>
</feature>
<feature type="region of interest" description="Disordered" evidence="1">
    <location>
        <begin position="111"/>
        <end position="195"/>
    </location>
</feature>
<keyword evidence="2" id="KW-0472">Membrane</keyword>
<protein>
    <submittedName>
        <fullName evidence="3">Uncharacterized protein</fullName>
    </submittedName>
</protein>
<evidence type="ECO:0000313" key="3">
    <source>
        <dbReference type="EMBL" id="SDN34634.1"/>
    </source>
</evidence>
<evidence type="ECO:0000313" key="4">
    <source>
        <dbReference type="Proteomes" id="UP000199004"/>
    </source>
</evidence>
<evidence type="ECO:0000256" key="1">
    <source>
        <dbReference type="SAM" id="MobiDB-lite"/>
    </source>
</evidence>
<dbReference type="Proteomes" id="UP000199004">
    <property type="component" value="Unassembled WGS sequence"/>
</dbReference>
<dbReference type="EMBL" id="FNIC01000002">
    <property type="protein sequence ID" value="SDN34634.1"/>
    <property type="molecule type" value="Genomic_DNA"/>
</dbReference>
<evidence type="ECO:0000256" key="2">
    <source>
        <dbReference type="SAM" id="Phobius"/>
    </source>
</evidence>
<organism evidence="3 4">
    <name type="scientific">Nocardioides szechwanensis</name>
    <dbReference type="NCBI Taxonomy" id="1005944"/>
    <lineage>
        <taxon>Bacteria</taxon>
        <taxon>Bacillati</taxon>
        <taxon>Actinomycetota</taxon>
        <taxon>Actinomycetes</taxon>
        <taxon>Propionibacteriales</taxon>
        <taxon>Nocardioidaceae</taxon>
        <taxon>Nocardioides</taxon>
    </lineage>
</organism>
<proteinExistence type="predicted"/>
<keyword evidence="4" id="KW-1185">Reference proteome</keyword>